<proteinExistence type="predicted"/>
<name>A0ACC2KU77_PERAE</name>
<dbReference type="EMBL" id="CM056819">
    <property type="protein sequence ID" value="KAJ8624705.1"/>
    <property type="molecule type" value="Genomic_DNA"/>
</dbReference>
<reference evidence="1 2" key="1">
    <citation type="journal article" date="2022" name="Hortic Res">
        <title>A haplotype resolved chromosomal level avocado genome allows analysis of novel avocado genes.</title>
        <authorList>
            <person name="Nath O."/>
            <person name="Fletcher S.J."/>
            <person name="Hayward A."/>
            <person name="Shaw L.M."/>
            <person name="Masouleh A.K."/>
            <person name="Furtado A."/>
            <person name="Henry R.J."/>
            <person name="Mitter N."/>
        </authorList>
    </citation>
    <scope>NUCLEOTIDE SEQUENCE [LARGE SCALE GENOMIC DNA]</scope>
    <source>
        <strain evidence="2">cv. Hass</strain>
    </source>
</reference>
<gene>
    <name evidence="1" type="ORF">MRB53_033235</name>
</gene>
<sequence>MMSLSMSSASCGEARSEDCRDDAEALSLKLVAIAVILIAGVAGVALPLVGRKRRFLRTDGNLFVIAKAFAAGVILATGFVHMLPGGSKALTNKCLPHVPWAKFSFAEFVAMVASLGTLLIDFVGTQFYERRHEAGGSGSGSGKGISPIEEPQRVESHVHLNDFEICNRYDVDNTGLVCHWPSEDVLAYFCLTHAEMFRSKRILELGSGYGLAGLAIAAGTDAAEVVISDGNPQVVDYIQRNIQANAGVFGETTVKSMILHWKTEQSSNVLNTFDVIIASDCTFFKEFHEGLAHTVKSLLKHSETSEALFFAPRRGDSLDKFLEKIGETGLKFEVVEIYDCKVWKLHLKFLNGDDSSWPNYDKDHCYPILELPIGRVCITSTGWNPLPHRPHQRMCLNIAPSAGRLLVFHYFFFARYREMLSNFKLLTKTVAWCSPL</sequence>
<evidence type="ECO:0000313" key="1">
    <source>
        <dbReference type="EMBL" id="KAJ8624705.1"/>
    </source>
</evidence>
<dbReference type="Proteomes" id="UP001234297">
    <property type="component" value="Chromosome 11"/>
</dbReference>
<organism evidence="1 2">
    <name type="scientific">Persea americana</name>
    <name type="common">Avocado</name>
    <dbReference type="NCBI Taxonomy" id="3435"/>
    <lineage>
        <taxon>Eukaryota</taxon>
        <taxon>Viridiplantae</taxon>
        <taxon>Streptophyta</taxon>
        <taxon>Embryophyta</taxon>
        <taxon>Tracheophyta</taxon>
        <taxon>Spermatophyta</taxon>
        <taxon>Magnoliopsida</taxon>
        <taxon>Magnoliidae</taxon>
        <taxon>Laurales</taxon>
        <taxon>Lauraceae</taxon>
        <taxon>Persea</taxon>
    </lineage>
</organism>
<keyword evidence="2" id="KW-1185">Reference proteome</keyword>
<evidence type="ECO:0000313" key="2">
    <source>
        <dbReference type="Proteomes" id="UP001234297"/>
    </source>
</evidence>
<comment type="caution">
    <text evidence="1">The sequence shown here is derived from an EMBL/GenBank/DDBJ whole genome shotgun (WGS) entry which is preliminary data.</text>
</comment>
<accession>A0ACC2KU77</accession>
<protein>
    <submittedName>
        <fullName evidence="1">Uncharacterized protein</fullName>
    </submittedName>
</protein>